<dbReference type="Proteomes" id="UP000191135">
    <property type="component" value="Plasmid pMM259"/>
</dbReference>
<keyword evidence="1" id="KW-0614">Plasmid</keyword>
<evidence type="ECO:0000313" key="2">
    <source>
        <dbReference type="Proteomes" id="UP000191135"/>
    </source>
</evidence>
<dbReference type="KEGG" id="mmed:Mame_04948"/>
<evidence type="ECO:0008006" key="3">
    <source>
        <dbReference type="Google" id="ProtNLM"/>
    </source>
</evidence>
<reference evidence="1 2" key="1">
    <citation type="submission" date="2017-03" db="EMBL/GenBank/DDBJ databases">
        <title>Foreign affairs: Plasmid Transfer between Roseobacters and Rhizobia.</title>
        <authorList>
            <person name="Bartling P."/>
            <person name="Bunk B."/>
            <person name="Overmann J."/>
            <person name="Brinkmann H."/>
            <person name="Petersen J."/>
        </authorList>
    </citation>
    <scope>NUCLEOTIDE SEQUENCE [LARGE SCALE GENOMIC DNA]</scope>
    <source>
        <strain evidence="1 2">MACL11</strain>
        <plasmid evidence="2">Plasmid pmm259</plasmid>
    </source>
</reference>
<keyword evidence="2" id="KW-1185">Reference proteome</keyword>
<dbReference type="EMBL" id="CP020332">
    <property type="protein sequence ID" value="AQZ54240.1"/>
    <property type="molecule type" value="Genomic_DNA"/>
</dbReference>
<protein>
    <recommendedName>
        <fullName evidence="3">DUF736 domain-containing protein</fullName>
    </recommendedName>
</protein>
<gene>
    <name evidence="1" type="ORF">Mame_04948</name>
</gene>
<proteinExistence type="predicted"/>
<name>A0A1U9Z9C7_9HYPH</name>
<accession>A0A1U9Z9C7</accession>
<dbReference type="Pfam" id="PF05284">
    <property type="entry name" value="DUF736"/>
    <property type="match status" value="1"/>
</dbReference>
<dbReference type="InterPro" id="IPR007948">
    <property type="entry name" value="DUF736"/>
</dbReference>
<geneLocation type="plasmid" evidence="2">
    <name>pmm259</name>
</geneLocation>
<evidence type="ECO:0000313" key="1">
    <source>
        <dbReference type="EMBL" id="AQZ54240.1"/>
    </source>
</evidence>
<dbReference type="AlphaFoldDB" id="A0A1U9Z9C7"/>
<sequence length="110" mass="12904">MKNMERLNYVQFDATRETFEGNIASLEFDEDIRGVKLDNNNEGSPAYRVYGKTPKDREVEIGAVWRRKNEHGQEYFQMSVHMPGRTVRANLGKYPGEIDDKLMSVIFWRD</sequence>
<dbReference type="eggNOG" id="COG5489">
    <property type="taxonomic scope" value="Bacteria"/>
</dbReference>
<organism evidence="1 2">
    <name type="scientific">Martelella mediterranea DSM 17316</name>
    <dbReference type="NCBI Taxonomy" id="1122214"/>
    <lineage>
        <taxon>Bacteria</taxon>
        <taxon>Pseudomonadati</taxon>
        <taxon>Pseudomonadota</taxon>
        <taxon>Alphaproteobacteria</taxon>
        <taxon>Hyphomicrobiales</taxon>
        <taxon>Aurantimonadaceae</taxon>
        <taxon>Martelella</taxon>
    </lineage>
</organism>